<sequence length="219" mass="24788">MIMLKDIRKEYKINAKNKKKVFENFNLEISRGDFVAVVGKSGVGKSTLLNILSGLDTPTSGEYYFDGEKVPKTNLALAEFRRKNIGMIVQNFALIEEWNVFENIALPLKYRKVPKREIEKQVQEIAGKLGIQELLRKYPQTLSGGENQRVAIARAVIVKPSILIADEPTASLDSENKMNVFEILENLNEEGISIILATHDKEIYEKCKRTIPLAELQHA</sequence>
<dbReference type="InterPro" id="IPR003593">
    <property type="entry name" value="AAA+_ATPase"/>
</dbReference>
<evidence type="ECO:0000256" key="2">
    <source>
        <dbReference type="ARBA" id="ARBA00022741"/>
    </source>
</evidence>
<dbReference type="InterPro" id="IPR017911">
    <property type="entry name" value="MacB-like_ATP-bd"/>
</dbReference>
<evidence type="ECO:0000256" key="3">
    <source>
        <dbReference type="ARBA" id="ARBA00022840"/>
    </source>
</evidence>
<dbReference type="Pfam" id="PF00005">
    <property type="entry name" value="ABC_tran"/>
    <property type="match status" value="1"/>
</dbReference>
<feature type="domain" description="ABC transporter" evidence="4">
    <location>
        <begin position="2"/>
        <end position="216"/>
    </location>
</feature>
<dbReference type="GO" id="GO:0022857">
    <property type="term" value="F:transmembrane transporter activity"/>
    <property type="evidence" value="ECO:0007669"/>
    <property type="project" value="TreeGrafter"/>
</dbReference>
<evidence type="ECO:0000259" key="4">
    <source>
        <dbReference type="PROSITE" id="PS50893"/>
    </source>
</evidence>
<dbReference type="GO" id="GO:0016887">
    <property type="term" value="F:ATP hydrolysis activity"/>
    <property type="evidence" value="ECO:0007669"/>
    <property type="project" value="InterPro"/>
</dbReference>
<dbReference type="Proteomes" id="UP000287601">
    <property type="component" value="Chromosome"/>
</dbReference>
<dbReference type="SMART" id="SM00382">
    <property type="entry name" value="AAA"/>
    <property type="match status" value="1"/>
</dbReference>
<dbReference type="SUPFAM" id="SSF52540">
    <property type="entry name" value="P-loop containing nucleoside triphosphate hydrolases"/>
    <property type="match status" value="1"/>
</dbReference>
<gene>
    <name evidence="5" type="ORF">EQM06_08980</name>
</gene>
<dbReference type="OrthoDB" id="9802264at2"/>
<dbReference type="KEGG" id="amij:EQM06_08980"/>
<dbReference type="GO" id="GO:0005886">
    <property type="term" value="C:plasma membrane"/>
    <property type="evidence" value="ECO:0007669"/>
    <property type="project" value="TreeGrafter"/>
</dbReference>
<proteinExistence type="predicted"/>
<keyword evidence="3 5" id="KW-0067">ATP-binding</keyword>
<keyword evidence="6" id="KW-1185">Reference proteome</keyword>
<keyword evidence="2" id="KW-0547">Nucleotide-binding</keyword>
<dbReference type="AlphaFoldDB" id="A0A410PWL6"/>
<dbReference type="Gene3D" id="3.40.50.300">
    <property type="entry name" value="P-loop containing nucleotide triphosphate hydrolases"/>
    <property type="match status" value="1"/>
</dbReference>
<dbReference type="GO" id="GO:0098796">
    <property type="term" value="C:membrane protein complex"/>
    <property type="evidence" value="ECO:0007669"/>
    <property type="project" value="UniProtKB-ARBA"/>
</dbReference>
<dbReference type="FunFam" id="3.40.50.300:FF:000032">
    <property type="entry name" value="Export ABC transporter ATP-binding protein"/>
    <property type="match status" value="1"/>
</dbReference>
<dbReference type="PROSITE" id="PS50893">
    <property type="entry name" value="ABC_TRANSPORTER_2"/>
    <property type="match status" value="1"/>
</dbReference>
<reference evidence="5 6" key="1">
    <citation type="submission" date="2019-01" db="EMBL/GenBank/DDBJ databases">
        <title>Draft genomes of a novel of Aminipila strains.</title>
        <authorList>
            <person name="Ma S."/>
        </authorList>
    </citation>
    <scope>NUCLEOTIDE SEQUENCE [LARGE SCALE GENOMIC DNA]</scope>
    <source>
        <strain evidence="6">JN-39</strain>
    </source>
</reference>
<evidence type="ECO:0000313" key="6">
    <source>
        <dbReference type="Proteomes" id="UP000287601"/>
    </source>
</evidence>
<dbReference type="EMBL" id="CP035281">
    <property type="protein sequence ID" value="QAT43338.1"/>
    <property type="molecule type" value="Genomic_DNA"/>
</dbReference>
<accession>A0A410PWL6</accession>
<keyword evidence="1" id="KW-0813">Transport</keyword>
<name>A0A410PWL6_9FIRM</name>
<dbReference type="PANTHER" id="PTHR24220">
    <property type="entry name" value="IMPORT ATP-BINDING PROTEIN"/>
    <property type="match status" value="1"/>
</dbReference>
<organism evidence="5 6">
    <name type="scientific">Aminipila luticellarii</name>
    <dbReference type="NCBI Taxonomy" id="2507160"/>
    <lineage>
        <taxon>Bacteria</taxon>
        <taxon>Bacillati</taxon>
        <taxon>Bacillota</taxon>
        <taxon>Clostridia</taxon>
        <taxon>Peptostreptococcales</taxon>
        <taxon>Anaerovoracaceae</taxon>
        <taxon>Aminipila</taxon>
    </lineage>
</organism>
<evidence type="ECO:0000256" key="1">
    <source>
        <dbReference type="ARBA" id="ARBA00022448"/>
    </source>
</evidence>
<dbReference type="InterPro" id="IPR015854">
    <property type="entry name" value="ABC_transpr_LolD-like"/>
</dbReference>
<evidence type="ECO:0000313" key="5">
    <source>
        <dbReference type="EMBL" id="QAT43338.1"/>
    </source>
</evidence>
<dbReference type="InterPro" id="IPR027417">
    <property type="entry name" value="P-loop_NTPase"/>
</dbReference>
<protein>
    <submittedName>
        <fullName evidence="5">ABC transporter ATP-binding protein</fullName>
    </submittedName>
</protein>
<dbReference type="RefSeq" id="WP_128746054.1">
    <property type="nucleotide sequence ID" value="NZ_CP035281.1"/>
</dbReference>
<dbReference type="CDD" id="cd03255">
    <property type="entry name" value="ABC_MJ0796_LolCDE_FtsE"/>
    <property type="match status" value="1"/>
</dbReference>
<dbReference type="InterPro" id="IPR003439">
    <property type="entry name" value="ABC_transporter-like_ATP-bd"/>
</dbReference>
<dbReference type="GO" id="GO:0005524">
    <property type="term" value="F:ATP binding"/>
    <property type="evidence" value="ECO:0007669"/>
    <property type="project" value="UniProtKB-KW"/>
</dbReference>